<gene>
    <name evidence="1" type="ORF">PoB_004217500</name>
</gene>
<keyword evidence="2" id="KW-1185">Reference proteome</keyword>
<sequence length="70" mass="8027">MGVGWWCGAGRRGPVASVLAVESARIFESQILTRHLRQVVSFLSERLCANNAWRIHDELIRTHVRHFSIE</sequence>
<dbReference type="EMBL" id="BLXT01004610">
    <property type="protein sequence ID" value="GFO15670.1"/>
    <property type="molecule type" value="Genomic_DNA"/>
</dbReference>
<dbReference type="Proteomes" id="UP000735302">
    <property type="component" value="Unassembled WGS sequence"/>
</dbReference>
<protein>
    <submittedName>
        <fullName evidence="1">Uncharacterized protein</fullName>
    </submittedName>
</protein>
<dbReference type="AlphaFoldDB" id="A0AAV4B516"/>
<accession>A0AAV4B516</accession>
<comment type="caution">
    <text evidence="1">The sequence shown here is derived from an EMBL/GenBank/DDBJ whole genome shotgun (WGS) entry which is preliminary data.</text>
</comment>
<reference evidence="1 2" key="1">
    <citation type="journal article" date="2021" name="Elife">
        <title>Chloroplast acquisition without the gene transfer in kleptoplastic sea slugs, Plakobranchus ocellatus.</title>
        <authorList>
            <person name="Maeda T."/>
            <person name="Takahashi S."/>
            <person name="Yoshida T."/>
            <person name="Shimamura S."/>
            <person name="Takaki Y."/>
            <person name="Nagai Y."/>
            <person name="Toyoda A."/>
            <person name="Suzuki Y."/>
            <person name="Arimoto A."/>
            <person name="Ishii H."/>
            <person name="Satoh N."/>
            <person name="Nishiyama T."/>
            <person name="Hasebe M."/>
            <person name="Maruyama T."/>
            <person name="Minagawa J."/>
            <person name="Obokata J."/>
            <person name="Shigenobu S."/>
        </authorList>
    </citation>
    <scope>NUCLEOTIDE SEQUENCE [LARGE SCALE GENOMIC DNA]</scope>
</reference>
<evidence type="ECO:0000313" key="2">
    <source>
        <dbReference type="Proteomes" id="UP000735302"/>
    </source>
</evidence>
<evidence type="ECO:0000313" key="1">
    <source>
        <dbReference type="EMBL" id="GFO15670.1"/>
    </source>
</evidence>
<name>A0AAV4B516_9GAST</name>
<organism evidence="1 2">
    <name type="scientific">Plakobranchus ocellatus</name>
    <dbReference type="NCBI Taxonomy" id="259542"/>
    <lineage>
        <taxon>Eukaryota</taxon>
        <taxon>Metazoa</taxon>
        <taxon>Spiralia</taxon>
        <taxon>Lophotrochozoa</taxon>
        <taxon>Mollusca</taxon>
        <taxon>Gastropoda</taxon>
        <taxon>Heterobranchia</taxon>
        <taxon>Euthyneura</taxon>
        <taxon>Panpulmonata</taxon>
        <taxon>Sacoglossa</taxon>
        <taxon>Placobranchoidea</taxon>
        <taxon>Plakobranchidae</taxon>
        <taxon>Plakobranchus</taxon>
    </lineage>
</organism>
<proteinExistence type="predicted"/>